<evidence type="ECO:0000256" key="3">
    <source>
        <dbReference type="ARBA" id="ARBA00023125"/>
    </source>
</evidence>
<keyword evidence="4" id="KW-0804">Transcription</keyword>
<sequence length="300" mass="32122">MNFDLSDLRAFVAVADLASFRAAAEALHLSQPALSRRVDKLEQALGFRLLERSTRKVELNAMGRAFLPRARHVLAELEGALLGMADLAERIHGLVTVACIPSAVDNFVAQAARGFQQRFPRIRLRVLDQPAPEILMSVARAEADFGISYLGTQEPDLDFDPLVDEPFVLACRSDHPLAQRPAIEWAELAGHDCIALAPGSGNRLLIEQGLAGNGARPRWSCEAQHVPAVLSLIEAGVGVGAVPQLALAGATSAALVSIPLVAPRIARSVGIVRRRGRPLSPAAQAFHDAVAGAAQRLRFQ</sequence>
<dbReference type="InterPro" id="IPR036388">
    <property type="entry name" value="WH-like_DNA-bd_sf"/>
</dbReference>
<dbReference type="PANTHER" id="PTHR30419">
    <property type="entry name" value="HTH-TYPE TRANSCRIPTIONAL REGULATOR YBHD"/>
    <property type="match status" value="1"/>
</dbReference>
<dbReference type="GO" id="GO:0003677">
    <property type="term" value="F:DNA binding"/>
    <property type="evidence" value="ECO:0007669"/>
    <property type="project" value="UniProtKB-KW"/>
</dbReference>
<evidence type="ECO:0000256" key="1">
    <source>
        <dbReference type="ARBA" id="ARBA00009437"/>
    </source>
</evidence>
<dbReference type="InterPro" id="IPR000847">
    <property type="entry name" value="LysR_HTH_N"/>
</dbReference>
<dbReference type="RefSeq" id="WP_013517717.1">
    <property type="nucleotide sequence ID" value="NZ_CP051298.1"/>
</dbReference>
<evidence type="ECO:0000256" key="4">
    <source>
        <dbReference type="ARBA" id="ARBA00023163"/>
    </source>
</evidence>
<dbReference type="Pfam" id="PF00126">
    <property type="entry name" value="HTH_1"/>
    <property type="match status" value="1"/>
</dbReference>
<dbReference type="EMBL" id="CP051298">
    <property type="protein sequence ID" value="QKD42965.1"/>
    <property type="molecule type" value="Genomic_DNA"/>
</dbReference>
<keyword evidence="3" id="KW-0238">DNA-binding</keyword>
<dbReference type="OMA" id="LRDEPWM"/>
<dbReference type="GO" id="GO:0003700">
    <property type="term" value="F:DNA-binding transcription factor activity"/>
    <property type="evidence" value="ECO:0007669"/>
    <property type="project" value="InterPro"/>
</dbReference>
<dbReference type="SUPFAM" id="SSF53850">
    <property type="entry name" value="Periplasmic binding protein-like II"/>
    <property type="match status" value="1"/>
</dbReference>
<protein>
    <submittedName>
        <fullName evidence="6">LysR family transcriptional regulator</fullName>
    </submittedName>
</protein>
<accession>A0A858ZQ47</accession>
<dbReference type="Gene3D" id="1.10.10.10">
    <property type="entry name" value="Winged helix-like DNA-binding domain superfamily/Winged helix DNA-binding domain"/>
    <property type="match status" value="1"/>
</dbReference>
<organism evidence="6 7">
    <name type="scientific">Alicycliphilus denitrificans</name>
    <dbReference type="NCBI Taxonomy" id="179636"/>
    <lineage>
        <taxon>Bacteria</taxon>
        <taxon>Pseudomonadati</taxon>
        <taxon>Pseudomonadota</taxon>
        <taxon>Betaproteobacteria</taxon>
        <taxon>Burkholderiales</taxon>
        <taxon>Comamonadaceae</taxon>
        <taxon>Alicycliphilus</taxon>
    </lineage>
</organism>
<evidence type="ECO:0000313" key="7">
    <source>
        <dbReference type="Proteomes" id="UP000500755"/>
    </source>
</evidence>
<dbReference type="Pfam" id="PF03466">
    <property type="entry name" value="LysR_substrate"/>
    <property type="match status" value="1"/>
</dbReference>
<feature type="domain" description="HTH lysR-type" evidence="5">
    <location>
        <begin position="3"/>
        <end position="60"/>
    </location>
</feature>
<evidence type="ECO:0000256" key="2">
    <source>
        <dbReference type="ARBA" id="ARBA00023015"/>
    </source>
</evidence>
<dbReference type="PROSITE" id="PS50931">
    <property type="entry name" value="HTH_LYSR"/>
    <property type="match status" value="1"/>
</dbReference>
<keyword evidence="2" id="KW-0805">Transcription regulation</keyword>
<dbReference type="SUPFAM" id="SSF46785">
    <property type="entry name" value="Winged helix' DNA-binding domain"/>
    <property type="match status" value="1"/>
</dbReference>
<dbReference type="InterPro" id="IPR005119">
    <property type="entry name" value="LysR_subst-bd"/>
</dbReference>
<gene>
    <name evidence="6" type="ORF">HF896_04805</name>
</gene>
<dbReference type="Proteomes" id="UP000500755">
    <property type="component" value="Chromosome"/>
</dbReference>
<dbReference type="InterPro" id="IPR050950">
    <property type="entry name" value="HTH-type_LysR_regulators"/>
</dbReference>
<dbReference type="FunFam" id="1.10.10.10:FF:000001">
    <property type="entry name" value="LysR family transcriptional regulator"/>
    <property type="match status" value="1"/>
</dbReference>
<evidence type="ECO:0000259" key="5">
    <source>
        <dbReference type="PROSITE" id="PS50931"/>
    </source>
</evidence>
<dbReference type="GO" id="GO:0005829">
    <property type="term" value="C:cytosol"/>
    <property type="evidence" value="ECO:0007669"/>
    <property type="project" value="TreeGrafter"/>
</dbReference>
<reference evidence="6 7" key="1">
    <citation type="submission" date="2020-05" db="EMBL/GenBank/DDBJ databases">
        <title>Complete genome sequence of Alicycliphilus denitrificans DP3.</title>
        <authorList>
            <person name="Chen X."/>
        </authorList>
    </citation>
    <scope>NUCLEOTIDE SEQUENCE [LARGE SCALE GENOMIC DNA]</scope>
    <source>
        <strain evidence="6 7">DP3</strain>
    </source>
</reference>
<comment type="similarity">
    <text evidence="1">Belongs to the LysR transcriptional regulatory family.</text>
</comment>
<dbReference type="InterPro" id="IPR036390">
    <property type="entry name" value="WH_DNA-bd_sf"/>
</dbReference>
<name>A0A858ZQ47_9BURK</name>
<dbReference type="AlphaFoldDB" id="A0A858ZQ47"/>
<dbReference type="PRINTS" id="PR00039">
    <property type="entry name" value="HTHLYSR"/>
</dbReference>
<dbReference type="PANTHER" id="PTHR30419:SF8">
    <property type="entry name" value="NITROGEN ASSIMILATION TRANSCRIPTIONAL ACTIVATOR-RELATED"/>
    <property type="match status" value="1"/>
</dbReference>
<dbReference type="Gene3D" id="3.40.190.290">
    <property type="match status" value="1"/>
</dbReference>
<proteinExistence type="inferred from homology"/>
<evidence type="ECO:0000313" key="6">
    <source>
        <dbReference type="EMBL" id="QKD42965.1"/>
    </source>
</evidence>
<dbReference type="CDD" id="cd08440">
    <property type="entry name" value="PBP2_LTTR_like_4"/>
    <property type="match status" value="1"/>
</dbReference>